<dbReference type="Proteomes" id="UP000244880">
    <property type="component" value="Unassembled WGS sequence"/>
</dbReference>
<dbReference type="AlphaFoldDB" id="A0A2R8BAH8"/>
<protein>
    <submittedName>
        <fullName evidence="1">Uncharacterized protein</fullName>
    </submittedName>
</protein>
<gene>
    <name evidence="1" type="ORF">ASD8599_00824</name>
</gene>
<accession>A0A2R8BAH8</accession>
<name>A0A2R8BAH8_9RHOB</name>
<evidence type="ECO:0000313" key="1">
    <source>
        <dbReference type="EMBL" id="SPH20086.1"/>
    </source>
</evidence>
<sequence>MFEVATSPAMRRAIKIAHEERAETVAQAWGWLFGKKSSR</sequence>
<reference evidence="1 2" key="1">
    <citation type="submission" date="2018-03" db="EMBL/GenBank/DDBJ databases">
        <authorList>
            <person name="Keele B.F."/>
        </authorList>
    </citation>
    <scope>NUCLEOTIDE SEQUENCE [LARGE SCALE GENOMIC DNA]</scope>
    <source>
        <strain evidence="1 2">CECT 8599</strain>
    </source>
</reference>
<keyword evidence="2" id="KW-1185">Reference proteome</keyword>
<proteinExistence type="predicted"/>
<organism evidence="1 2">
    <name type="scientific">Ascidiaceihabitans donghaensis</name>
    <dbReference type="NCBI Taxonomy" id="1510460"/>
    <lineage>
        <taxon>Bacteria</taxon>
        <taxon>Pseudomonadati</taxon>
        <taxon>Pseudomonadota</taxon>
        <taxon>Alphaproteobacteria</taxon>
        <taxon>Rhodobacterales</taxon>
        <taxon>Paracoccaceae</taxon>
        <taxon>Ascidiaceihabitans</taxon>
    </lineage>
</organism>
<evidence type="ECO:0000313" key="2">
    <source>
        <dbReference type="Proteomes" id="UP000244880"/>
    </source>
</evidence>
<dbReference type="EMBL" id="OMOR01000001">
    <property type="protein sequence ID" value="SPH20086.1"/>
    <property type="molecule type" value="Genomic_DNA"/>
</dbReference>